<accession>A0A284RVB9</accession>
<protein>
    <recommendedName>
        <fullName evidence="4">F-box domain-containing protein</fullName>
    </recommendedName>
</protein>
<dbReference type="SUPFAM" id="SSF52047">
    <property type="entry name" value="RNI-like"/>
    <property type="match status" value="1"/>
</dbReference>
<proteinExistence type="predicted"/>
<evidence type="ECO:0008006" key="4">
    <source>
        <dbReference type="Google" id="ProtNLM"/>
    </source>
</evidence>
<dbReference type="Proteomes" id="UP000219338">
    <property type="component" value="Unassembled WGS sequence"/>
</dbReference>
<organism evidence="2 3">
    <name type="scientific">Armillaria ostoyae</name>
    <name type="common">Armillaria root rot fungus</name>
    <dbReference type="NCBI Taxonomy" id="47428"/>
    <lineage>
        <taxon>Eukaryota</taxon>
        <taxon>Fungi</taxon>
        <taxon>Dikarya</taxon>
        <taxon>Basidiomycota</taxon>
        <taxon>Agaricomycotina</taxon>
        <taxon>Agaricomycetes</taxon>
        <taxon>Agaricomycetidae</taxon>
        <taxon>Agaricales</taxon>
        <taxon>Marasmiineae</taxon>
        <taxon>Physalacriaceae</taxon>
        <taxon>Armillaria</taxon>
    </lineage>
</organism>
<dbReference type="AlphaFoldDB" id="A0A284RVB9"/>
<dbReference type="OrthoDB" id="3365698at2759"/>
<dbReference type="OMA" id="IEFNGWT"/>
<evidence type="ECO:0000313" key="2">
    <source>
        <dbReference type="EMBL" id="SJL12665.1"/>
    </source>
</evidence>
<keyword evidence="3" id="KW-1185">Reference proteome</keyword>
<feature type="coiled-coil region" evidence="1">
    <location>
        <begin position="48"/>
        <end position="82"/>
    </location>
</feature>
<evidence type="ECO:0000313" key="3">
    <source>
        <dbReference type="Proteomes" id="UP000219338"/>
    </source>
</evidence>
<reference evidence="3" key="1">
    <citation type="journal article" date="2017" name="Nat. Ecol. Evol.">
        <title>Genome expansion and lineage-specific genetic innovations in the forest pathogenic fungi Armillaria.</title>
        <authorList>
            <person name="Sipos G."/>
            <person name="Prasanna A.N."/>
            <person name="Walter M.C."/>
            <person name="O'Connor E."/>
            <person name="Balint B."/>
            <person name="Krizsan K."/>
            <person name="Kiss B."/>
            <person name="Hess J."/>
            <person name="Varga T."/>
            <person name="Slot J."/>
            <person name="Riley R."/>
            <person name="Boka B."/>
            <person name="Rigling D."/>
            <person name="Barry K."/>
            <person name="Lee J."/>
            <person name="Mihaltcheva S."/>
            <person name="LaButti K."/>
            <person name="Lipzen A."/>
            <person name="Waldron R."/>
            <person name="Moloney N.M."/>
            <person name="Sperisen C."/>
            <person name="Kredics L."/>
            <person name="Vagvoelgyi C."/>
            <person name="Patrignani A."/>
            <person name="Fitzpatrick D."/>
            <person name="Nagy I."/>
            <person name="Doyle S."/>
            <person name="Anderson J.B."/>
            <person name="Grigoriev I.V."/>
            <person name="Gueldener U."/>
            <person name="Muensterkoetter M."/>
            <person name="Nagy L.G."/>
        </authorList>
    </citation>
    <scope>NUCLEOTIDE SEQUENCE [LARGE SCALE GENOMIC DNA]</scope>
    <source>
        <strain evidence="3">C18/9</strain>
    </source>
</reference>
<gene>
    <name evidence="2" type="ORF">ARMOST_16096</name>
</gene>
<sequence>MQLSSSLDTIVARYAWLSTFSHPPDVLPLLSTNDPPSFQQSIQLNASVERLSAALPGLQNDLDILRRAVASLEAQMSRLLSLKHECETILSPIRRLPTEMLMEILRRTRSTDGRYSDGRREMDALDFNVFSVESGPWYLGHVCSLWRYTIENLCPVLWSTMTIEEPLKKGSFSKYQRVVKRNMVALLERVLERTHGYQIDFVFEHHRFMAPLSDNAMVRCFSMMLEHSRQWRRAELIIPHFLLARISLVQGKLDWLEDAYLICSGSPCPVNLDALAVAPNLKFLHLENVHQRAEIRFPTANLITLYDGRRFTGHDVTPKYLHYIASSPNLLSFSWHHHSPIPVSSPPYYPLITHPTLRELSTCSGKLLHSLILPALTEMALRSGHEDAKNGPVECPADALSELRNLLVRSQCSLTVLSLVDAGVNDHLFAIITLCPHLRDLSIEFNGWTGGPGTDPLMASLIRRMSEMHIVEDMNQHILVPGLESLTIKLISFDEELIRFIDRQFVEMIVSRVRSEFPNPSPLKELSLTVTGREWGWKLDASGLKALKTLNGYRGFHVTTLLEHKRGNTDYEYSD</sequence>
<keyword evidence="1" id="KW-0175">Coiled coil</keyword>
<evidence type="ECO:0000256" key="1">
    <source>
        <dbReference type="SAM" id="Coils"/>
    </source>
</evidence>
<dbReference type="EMBL" id="FUEG01000017">
    <property type="protein sequence ID" value="SJL12665.1"/>
    <property type="molecule type" value="Genomic_DNA"/>
</dbReference>
<name>A0A284RVB9_ARMOS</name>